<reference evidence="13 14" key="1">
    <citation type="submission" date="2022-10" db="EMBL/GenBank/DDBJ databases">
        <title>Defluviimonas sp. nov., isolated from ocean surface water.</title>
        <authorList>
            <person name="He W."/>
            <person name="Wang L."/>
            <person name="Zhang D.-F."/>
        </authorList>
    </citation>
    <scope>NUCLEOTIDE SEQUENCE [LARGE SCALE GENOMIC DNA]</scope>
    <source>
        <strain evidence="13 14">WL0002</strain>
    </source>
</reference>
<evidence type="ECO:0000259" key="11">
    <source>
        <dbReference type="PROSITE" id="PS50968"/>
    </source>
</evidence>
<evidence type="ECO:0000256" key="8">
    <source>
        <dbReference type="ARBA" id="ARBA00048370"/>
    </source>
</evidence>
<dbReference type="Pfam" id="PF00198">
    <property type="entry name" value="2-oxoacid_dh"/>
    <property type="match status" value="1"/>
</dbReference>
<dbReference type="Gene3D" id="3.30.559.10">
    <property type="entry name" value="Chloramphenicol acetyltransferase-like domain"/>
    <property type="match status" value="1"/>
</dbReference>
<comment type="subunit">
    <text evidence="3">Forms a 24-polypeptide structural core with octahedral symmetry.</text>
</comment>
<evidence type="ECO:0000256" key="2">
    <source>
        <dbReference type="ARBA" id="ARBA00007317"/>
    </source>
</evidence>
<name>A0ABT2ZDC6_9RHOB</name>
<evidence type="ECO:0000256" key="5">
    <source>
        <dbReference type="ARBA" id="ARBA00022823"/>
    </source>
</evidence>
<dbReference type="InterPro" id="IPR036625">
    <property type="entry name" value="E3-bd_dom_sf"/>
</dbReference>
<evidence type="ECO:0000256" key="6">
    <source>
        <dbReference type="ARBA" id="ARBA00023315"/>
    </source>
</evidence>
<evidence type="ECO:0000256" key="4">
    <source>
        <dbReference type="ARBA" id="ARBA00022679"/>
    </source>
</evidence>
<evidence type="ECO:0000256" key="7">
    <source>
        <dbReference type="ARBA" id="ARBA00025211"/>
    </source>
</evidence>
<gene>
    <name evidence="13" type="ORF">OEW28_10810</name>
</gene>
<dbReference type="Pfam" id="PF02817">
    <property type="entry name" value="E3_binding"/>
    <property type="match status" value="1"/>
</dbReference>
<dbReference type="SUPFAM" id="SSF47005">
    <property type="entry name" value="Peripheral subunit-binding domain of 2-oxo acid dehydrogenase complex"/>
    <property type="match status" value="1"/>
</dbReference>
<comment type="cofactor">
    <cofactor evidence="1 9">
        <name>(R)-lipoate</name>
        <dbReference type="ChEBI" id="CHEBI:83088"/>
    </cofactor>
</comment>
<keyword evidence="14" id="KW-1185">Reference proteome</keyword>
<dbReference type="EC" id="2.3.1.-" evidence="9"/>
<dbReference type="SUPFAM" id="SSF51230">
    <property type="entry name" value="Single hybrid motif"/>
    <property type="match status" value="1"/>
</dbReference>
<feature type="compositionally biased region" description="Acidic residues" evidence="10">
    <location>
        <begin position="124"/>
        <end position="151"/>
    </location>
</feature>
<organism evidence="13 14">
    <name type="scientific">Albidovulum marisflavi</name>
    <dbReference type="NCBI Taxonomy" id="2984159"/>
    <lineage>
        <taxon>Bacteria</taxon>
        <taxon>Pseudomonadati</taxon>
        <taxon>Pseudomonadota</taxon>
        <taxon>Alphaproteobacteria</taxon>
        <taxon>Rhodobacterales</taxon>
        <taxon>Paracoccaceae</taxon>
        <taxon>Albidovulum</taxon>
    </lineage>
</organism>
<evidence type="ECO:0000313" key="14">
    <source>
        <dbReference type="Proteomes" id="UP001652542"/>
    </source>
</evidence>
<evidence type="ECO:0000256" key="9">
    <source>
        <dbReference type="RuleBase" id="RU003423"/>
    </source>
</evidence>
<dbReference type="InterPro" id="IPR004167">
    <property type="entry name" value="PSBD"/>
</dbReference>
<feature type="compositionally biased region" description="Acidic residues" evidence="10">
    <location>
        <begin position="213"/>
        <end position="223"/>
    </location>
</feature>
<keyword evidence="4 9" id="KW-0808">Transferase</keyword>
<dbReference type="PANTHER" id="PTHR43178">
    <property type="entry name" value="DIHYDROLIPOAMIDE ACETYLTRANSFERASE COMPONENT OF PYRUVATE DEHYDROGENASE COMPLEX"/>
    <property type="match status" value="1"/>
</dbReference>
<dbReference type="PANTHER" id="PTHR43178:SF2">
    <property type="entry name" value="DIHYDROLIPOYLLYSINE-RESIDUE ACETYLTRANSFERASE COMPONENT OF PYRUVATE DEHYDROGENASE COMPLEX"/>
    <property type="match status" value="1"/>
</dbReference>
<feature type="region of interest" description="Disordered" evidence="10">
    <location>
        <begin position="196"/>
        <end position="223"/>
    </location>
</feature>
<sequence>MPHEFRLQDPGEGIHEAEIVEINVAKGDKVAEGDDVIVAETDKAAVDIPAPVSGTVQEIRVAVGDIVNVGDVLLVFSEDGDGDADKAQSQNGDREPAPTETAPTETAPAKARSDDEPEDRAPEDGEGEWDRDEGDTDEGDTDEGGGGEASDEPERSRDRDEKLKPDEVLATPAVRGLARELGVDLTKLEATGKDGRVTEKAVREAAQTTHGEADDDADAADGEEDVYELRSLRRTTARRMEQAWRDIPHVTHHDVIDITALERLRRKHAPEIEKKGGALTLTPFLVKALAVALADFPDFNATFDAEAREVHRKNRFDVGVALDTERGLLVPVLRNAGQASIIDMAHNLGELAERLREGKARAEDLRGATFTLTNIGPIGGTGLSPIINPPQTAIFGAARAELRQLVKGDLDDYRFELALCLPVCLTFDHRVADGAQAARFVNAVRALLGDPEKLMLHG</sequence>
<feature type="domain" description="Lipoyl-binding" evidence="11">
    <location>
        <begin position="1"/>
        <end position="77"/>
    </location>
</feature>
<evidence type="ECO:0000256" key="10">
    <source>
        <dbReference type="SAM" id="MobiDB-lite"/>
    </source>
</evidence>
<comment type="function">
    <text evidence="7">The pyruvate dehydrogenase complex catalyzes the overall conversion of pyruvate to acetyl-CoA and CO(2). It contains multiple copies of three enzymatic components: pyruvate dehydrogenase (E1), dihydrolipoamide acetyltransferase (E2) and lipoamide dehydrogenase (E3).</text>
</comment>
<dbReference type="RefSeq" id="WP_263734773.1">
    <property type="nucleotide sequence ID" value="NZ_JAOWKY010000002.1"/>
</dbReference>
<comment type="catalytic activity">
    <reaction evidence="8">
        <text>N(6)-[(R)-dihydrolipoyl]-L-lysyl-[protein] + acetyl-CoA = N(6)-[(R)-S(8)-acetyldihydrolipoyl]-L-lysyl-[protein] + CoA</text>
        <dbReference type="Rhea" id="RHEA:17017"/>
        <dbReference type="Rhea" id="RHEA-COMP:10475"/>
        <dbReference type="Rhea" id="RHEA-COMP:10478"/>
        <dbReference type="ChEBI" id="CHEBI:57287"/>
        <dbReference type="ChEBI" id="CHEBI:57288"/>
        <dbReference type="ChEBI" id="CHEBI:83100"/>
        <dbReference type="ChEBI" id="CHEBI:83111"/>
        <dbReference type="EC" id="2.3.1.12"/>
    </reaction>
</comment>
<feature type="compositionally biased region" description="Basic and acidic residues" evidence="10">
    <location>
        <begin position="111"/>
        <end position="123"/>
    </location>
</feature>
<evidence type="ECO:0000256" key="1">
    <source>
        <dbReference type="ARBA" id="ARBA00001938"/>
    </source>
</evidence>
<dbReference type="InterPro" id="IPR003016">
    <property type="entry name" value="2-oxoA_DH_lipoyl-BS"/>
</dbReference>
<feature type="compositionally biased region" description="Basic and acidic residues" evidence="10">
    <location>
        <begin position="152"/>
        <end position="167"/>
    </location>
</feature>
<dbReference type="PROSITE" id="PS51826">
    <property type="entry name" value="PSBD"/>
    <property type="match status" value="1"/>
</dbReference>
<evidence type="ECO:0000256" key="3">
    <source>
        <dbReference type="ARBA" id="ARBA00011484"/>
    </source>
</evidence>
<feature type="domain" description="Peripheral subunit-binding (PSBD)" evidence="12">
    <location>
        <begin position="169"/>
        <end position="206"/>
    </location>
</feature>
<dbReference type="InterPro" id="IPR011053">
    <property type="entry name" value="Single_hybrid_motif"/>
</dbReference>
<keyword evidence="5 9" id="KW-0450">Lipoyl</keyword>
<comment type="similarity">
    <text evidence="2 9">Belongs to the 2-oxoacid dehydrogenase family.</text>
</comment>
<dbReference type="InterPro" id="IPR001078">
    <property type="entry name" value="2-oxoacid_DH_actylTfrase"/>
</dbReference>
<dbReference type="InterPro" id="IPR050743">
    <property type="entry name" value="2-oxoacid_DH_E2_comp"/>
</dbReference>
<dbReference type="SUPFAM" id="SSF52777">
    <property type="entry name" value="CoA-dependent acyltransferases"/>
    <property type="match status" value="1"/>
</dbReference>
<protein>
    <recommendedName>
        <fullName evidence="9">Dihydrolipoamide acetyltransferase component of pyruvate dehydrogenase complex</fullName>
        <ecNumber evidence="9">2.3.1.-</ecNumber>
    </recommendedName>
</protein>
<evidence type="ECO:0000259" key="12">
    <source>
        <dbReference type="PROSITE" id="PS51826"/>
    </source>
</evidence>
<keyword evidence="6 9" id="KW-0012">Acyltransferase</keyword>
<dbReference type="Gene3D" id="2.40.50.100">
    <property type="match status" value="1"/>
</dbReference>
<accession>A0ABT2ZDC6</accession>
<dbReference type="Pfam" id="PF00364">
    <property type="entry name" value="Biotin_lipoyl"/>
    <property type="match status" value="1"/>
</dbReference>
<dbReference type="InterPro" id="IPR000089">
    <property type="entry name" value="Biotin_lipoyl"/>
</dbReference>
<dbReference type="Proteomes" id="UP001652542">
    <property type="component" value="Unassembled WGS sequence"/>
</dbReference>
<dbReference type="EMBL" id="JAOWKY010000002">
    <property type="protein sequence ID" value="MCV2869117.1"/>
    <property type="molecule type" value="Genomic_DNA"/>
</dbReference>
<feature type="compositionally biased region" description="Low complexity" evidence="10">
    <location>
        <begin position="98"/>
        <end position="109"/>
    </location>
</feature>
<proteinExistence type="inferred from homology"/>
<dbReference type="PROSITE" id="PS00189">
    <property type="entry name" value="LIPOYL"/>
    <property type="match status" value="1"/>
</dbReference>
<dbReference type="Gene3D" id="4.10.320.10">
    <property type="entry name" value="E3-binding domain"/>
    <property type="match status" value="1"/>
</dbReference>
<evidence type="ECO:0000313" key="13">
    <source>
        <dbReference type="EMBL" id="MCV2869117.1"/>
    </source>
</evidence>
<comment type="caution">
    <text evidence="13">The sequence shown here is derived from an EMBL/GenBank/DDBJ whole genome shotgun (WGS) entry which is preliminary data.</text>
</comment>
<dbReference type="CDD" id="cd06849">
    <property type="entry name" value="lipoyl_domain"/>
    <property type="match status" value="1"/>
</dbReference>
<dbReference type="PROSITE" id="PS50968">
    <property type="entry name" value="BIOTINYL_LIPOYL"/>
    <property type="match status" value="1"/>
</dbReference>
<dbReference type="InterPro" id="IPR023213">
    <property type="entry name" value="CAT-like_dom_sf"/>
</dbReference>
<feature type="region of interest" description="Disordered" evidence="10">
    <location>
        <begin position="80"/>
        <end position="171"/>
    </location>
</feature>